<evidence type="ECO:0000313" key="2">
    <source>
        <dbReference type="Proteomes" id="UP000095282"/>
    </source>
</evidence>
<keyword evidence="1" id="KW-1133">Transmembrane helix</keyword>
<accession>A0A1I7UWQ3</accession>
<protein>
    <submittedName>
        <fullName evidence="3">BTB domain-containing protein</fullName>
    </submittedName>
</protein>
<keyword evidence="1" id="KW-0472">Membrane</keyword>
<dbReference type="eggNOG" id="KOG3665">
    <property type="taxonomic scope" value="Eukaryota"/>
</dbReference>
<dbReference type="SUPFAM" id="SSF52047">
    <property type="entry name" value="RNI-like"/>
    <property type="match status" value="1"/>
</dbReference>
<keyword evidence="1" id="KW-0812">Transmembrane</keyword>
<feature type="transmembrane region" description="Helical" evidence="1">
    <location>
        <begin position="48"/>
        <end position="71"/>
    </location>
</feature>
<evidence type="ECO:0000256" key="1">
    <source>
        <dbReference type="SAM" id="Phobius"/>
    </source>
</evidence>
<feature type="transmembrane region" description="Helical" evidence="1">
    <location>
        <begin position="129"/>
        <end position="148"/>
    </location>
</feature>
<dbReference type="Proteomes" id="UP000095282">
    <property type="component" value="Unplaced"/>
</dbReference>
<dbReference type="STRING" id="1561998.A0A1I7UWQ3"/>
<dbReference type="GO" id="GO:0031462">
    <property type="term" value="C:Cul2-RING ubiquitin ligase complex"/>
    <property type="evidence" value="ECO:0007669"/>
    <property type="project" value="TreeGrafter"/>
</dbReference>
<keyword evidence="2" id="KW-1185">Reference proteome</keyword>
<name>A0A1I7UWQ3_9PELO</name>
<reference evidence="3" key="1">
    <citation type="submission" date="2016-11" db="UniProtKB">
        <authorList>
            <consortium name="WormBaseParasite"/>
        </authorList>
    </citation>
    <scope>IDENTIFICATION</scope>
</reference>
<organism evidence="2 3">
    <name type="scientific">Caenorhabditis tropicalis</name>
    <dbReference type="NCBI Taxonomy" id="1561998"/>
    <lineage>
        <taxon>Eukaryota</taxon>
        <taxon>Metazoa</taxon>
        <taxon>Ecdysozoa</taxon>
        <taxon>Nematoda</taxon>
        <taxon>Chromadorea</taxon>
        <taxon>Rhabditida</taxon>
        <taxon>Rhabditina</taxon>
        <taxon>Rhabditomorpha</taxon>
        <taxon>Rhabditoidea</taxon>
        <taxon>Rhabditidae</taxon>
        <taxon>Peloderinae</taxon>
        <taxon>Caenorhabditis</taxon>
    </lineage>
</organism>
<sequence>MDDYGIKYAEPDVMDSYGVMLSEQPVLGFVVYDNEGYVRPKNVSGMGIMAGLMITSPTLTLFLPAMTLFFIPYLDLKISFPGIISNAFTGYPGIECIIIIYMASFYNTALRSHYKSLDYTLEAPLSDKVFLQVMKFGSICYPFVIISIDLHRIIAKEIGLKLNLTRAFVTNPLENPLLQDLRSVILDLSGFYRGPEYKIGKREGKDILDINRILKTCLNENSRQNLIHLQLRNYEFFADNWIEELKETLPSLQSLKCESISKEECAMICRFYPNLVSLKINEAKIENLKEISQLKNLQILGMTYSSFESSDALKSLFDLPNLRLIKVTSSRNFFERLLHCDGTFRNLRFIECKESDITETQLKELVDRHPTLECIAVLETPCEIINFPNLQTKVLNLGNIKSTMDTLYYILHQTDWFSRSYDVNKCIQKIEQLLEHAVILKGFEEEEFLNLMMESVNFYQSYMKSEETSKIRKCLFLFLKRSFRGKSKEDILKSLDIQPKTSLLTKRRWAAQTVFEYYKDYPN</sequence>
<dbReference type="InterPro" id="IPR032675">
    <property type="entry name" value="LRR_dom_sf"/>
</dbReference>
<proteinExistence type="predicted"/>
<evidence type="ECO:0000313" key="3">
    <source>
        <dbReference type="WBParaSite" id="Csp11.Scaffold630.g20104.t1"/>
    </source>
</evidence>
<feature type="transmembrane region" description="Helical" evidence="1">
    <location>
        <begin position="83"/>
        <end position="109"/>
    </location>
</feature>
<dbReference type="InterPro" id="IPR051341">
    <property type="entry name" value="Zyg-11_UBL_adapter"/>
</dbReference>
<dbReference type="AlphaFoldDB" id="A0A1I7UWQ3"/>
<dbReference type="PANTHER" id="PTHR12904:SF28">
    <property type="entry name" value="ATP SYNTHASE SUBUNIT ALPHA-RELATED"/>
    <property type="match status" value="1"/>
</dbReference>
<dbReference type="Gene3D" id="3.80.10.10">
    <property type="entry name" value="Ribonuclease Inhibitor"/>
    <property type="match status" value="1"/>
</dbReference>
<dbReference type="WBParaSite" id="Csp11.Scaffold630.g20104.t1">
    <property type="protein sequence ID" value="Csp11.Scaffold630.g20104.t1"/>
    <property type="gene ID" value="Csp11.Scaffold630.g20104"/>
</dbReference>
<dbReference type="PANTHER" id="PTHR12904">
    <property type="match status" value="1"/>
</dbReference>